<feature type="compositionally biased region" description="Low complexity" evidence="2">
    <location>
        <begin position="650"/>
        <end position="661"/>
    </location>
</feature>
<feature type="region of interest" description="Disordered" evidence="2">
    <location>
        <begin position="1"/>
        <end position="25"/>
    </location>
</feature>
<feature type="region of interest" description="Disordered" evidence="2">
    <location>
        <begin position="36"/>
        <end position="55"/>
    </location>
</feature>
<feature type="region of interest" description="Disordered" evidence="2">
    <location>
        <begin position="863"/>
        <end position="925"/>
    </location>
</feature>
<feature type="compositionally biased region" description="Polar residues" evidence="2">
    <location>
        <begin position="915"/>
        <end position="925"/>
    </location>
</feature>
<dbReference type="Proteomes" id="UP000271974">
    <property type="component" value="Unassembled WGS sequence"/>
</dbReference>
<feature type="compositionally biased region" description="Basic and acidic residues" evidence="2">
    <location>
        <begin position="509"/>
        <end position="521"/>
    </location>
</feature>
<feature type="compositionally biased region" description="Polar residues" evidence="2">
    <location>
        <begin position="698"/>
        <end position="711"/>
    </location>
</feature>
<feature type="region of interest" description="Disordered" evidence="2">
    <location>
        <begin position="62"/>
        <end position="111"/>
    </location>
</feature>
<feature type="compositionally biased region" description="Low complexity" evidence="2">
    <location>
        <begin position="896"/>
        <end position="905"/>
    </location>
</feature>
<feature type="compositionally biased region" description="Polar residues" evidence="2">
    <location>
        <begin position="235"/>
        <end position="249"/>
    </location>
</feature>
<accession>A0A433U4Q2</accession>
<dbReference type="OrthoDB" id="6095151at2759"/>
<name>A0A433U4Q2_ELYCH</name>
<gene>
    <name evidence="3" type="ORF">EGW08_003423</name>
</gene>
<protein>
    <submittedName>
        <fullName evidence="3">Uncharacterized protein</fullName>
    </submittedName>
</protein>
<feature type="compositionally biased region" description="Low complexity" evidence="2">
    <location>
        <begin position="307"/>
        <end position="316"/>
    </location>
</feature>
<evidence type="ECO:0000313" key="4">
    <source>
        <dbReference type="Proteomes" id="UP000271974"/>
    </source>
</evidence>
<evidence type="ECO:0000256" key="2">
    <source>
        <dbReference type="SAM" id="MobiDB-lite"/>
    </source>
</evidence>
<feature type="compositionally biased region" description="Polar residues" evidence="2">
    <location>
        <begin position="41"/>
        <end position="55"/>
    </location>
</feature>
<evidence type="ECO:0000256" key="1">
    <source>
        <dbReference type="SAM" id="Coils"/>
    </source>
</evidence>
<feature type="compositionally biased region" description="Polar residues" evidence="2">
    <location>
        <begin position="630"/>
        <end position="649"/>
    </location>
</feature>
<feature type="region of interest" description="Disordered" evidence="2">
    <location>
        <begin position="235"/>
        <end position="317"/>
    </location>
</feature>
<organism evidence="3 4">
    <name type="scientific">Elysia chlorotica</name>
    <name type="common">Eastern emerald elysia</name>
    <name type="synonym">Sea slug</name>
    <dbReference type="NCBI Taxonomy" id="188477"/>
    <lineage>
        <taxon>Eukaryota</taxon>
        <taxon>Metazoa</taxon>
        <taxon>Spiralia</taxon>
        <taxon>Lophotrochozoa</taxon>
        <taxon>Mollusca</taxon>
        <taxon>Gastropoda</taxon>
        <taxon>Heterobranchia</taxon>
        <taxon>Euthyneura</taxon>
        <taxon>Panpulmonata</taxon>
        <taxon>Sacoglossa</taxon>
        <taxon>Placobranchoidea</taxon>
        <taxon>Plakobranchidae</taxon>
        <taxon>Elysia</taxon>
    </lineage>
</organism>
<feature type="region of interest" description="Disordered" evidence="2">
    <location>
        <begin position="628"/>
        <end position="664"/>
    </location>
</feature>
<evidence type="ECO:0000313" key="3">
    <source>
        <dbReference type="EMBL" id="RUS88793.1"/>
    </source>
</evidence>
<feature type="coiled-coil region" evidence="1">
    <location>
        <begin position="1018"/>
        <end position="1052"/>
    </location>
</feature>
<reference evidence="3 4" key="1">
    <citation type="submission" date="2019-01" db="EMBL/GenBank/DDBJ databases">
        <title>A draft genome assembly of the solar-powered sea slug Elysia chlorotica.</title>
        <authorList>
            <person name="Cai H."/>
            <person name="Li Q."/>
            <person name="Fang X."/>
            <person name="Li J."/>
            <person name="Curtis N.E."/>
            <person name="Altenburger A."/>
            <person name="Shibata T."/>
            <person name="Feng M."/>
            <person name="Maeda T."/>
            <person name="Schwartz J.A."/>
            <person name="Shigenobu S."/>
            <person name="Lundholm N."/>
            <person name="Nishiyama T."/>
            <person name="Yang H."/>
            <person name="Hasebe M."/>
            <person name="Li S."/>
            <person name="Pierce S.K."/>
            <person name="Wang J."/>
        </authorList>
    </citation>
    <scope>NUCLEOTIDE SEQUENCE [LARGE SCALE GENOMIC DNA]</scope>
    <source>
        <strain evidence="3">EC2010</strain>
        <tissue evidence="3">Whole organism of an adult</tissue>
    </source>
</reference>
<keyword evidence="1" id="KW-0175">Coiled coil</keyword>
<feature type="compositionally biased region" description="Polar residues" evidence="2">
    <location>
        <begin position="735"/>
        <end position="751"/>
    </location>
</feature>
<feature type="region of interest" description="Disordered" evidence="2">
    <location>
        <begin position="156"/>
        <end position="183"/>
    </location>
</feature>
<dbReference type="EMBL" id="RQTK01000073">
    <property type="protein sequence ID" value="RUS88793.1"/>
    <property type="molecule type" value="Genomic_DNA"/>
</dbReference>
<feature type="region of interest" description="Disordered" evidence="2">
    <location>
        <begin position="509"/>
        <end position="531"/>
    </location>
</feature>
<keyword evidence="4" id="KW-1185">Reference proteome</keyword>
<sequence>MAQESNATSTASGIGNGTETGLASSLHKNISGNRCLKGDNLNLQTPESPFSTTSGCSLASPGLMNAAHSPDSGVGGLGSTDGDDSMSSSNAVKTPGSPHCDRTVSSSDPDFDSIIDDQYVYPHCDKSGCSFSCYACDNRQQKMFASKIEDRLLNKTNSFSSGPDDDSSATISESDVDNTHYHDDHTAPAFLLSNAGNNSPSKNNYHNLKMNLDRSSGQRQRICMGSRASAHLLETASTQGDSEASNTVPSKHRQVACRPSELKTSETPIDFKTGENQHFGDNPSGVSLSRKERSLNNTTALEDEDSPTSSSPSVPSRMTRTCHLDAAMILEANLRRVKAPSVEDCTSIDDSESVDFQDKKHDIFKHMPCHKYGVSQSVANKDGEDDRRSHTTVDMASLCGDVACMDCSVGSKGEDHSFDMSDACVQTDFDEEFPRWDDIGVLDSLDQSALDPAESTRRWLLTGNMQGSADTGYASQPRESQIYMDDDTFHLSGDLSAETFRSWLSNTDDRLSTHSSEERTPRNSASFDNYPDFTMDQSSSSVGLSASLEEGPIIYKPISSEAHVNRVCYAPTKNASAVVPRPKQVNPDVVLRSDRTSTRSISPSTVDQMFSGIEHQFLEIFQQRHGSHRYTCSSPNTKRFSDSSDSTLASEGSGDSSYSGGAPVGELHDVAARCRDANINTRSSHSQHNALPDKESSVGESTGYANTSNTALCGLKESSRQTSSQKAPAVAKKPTFSSRSHSKDTGQMSTVDQEDNHCIRREEVRYSPKSDSADYLEFLRDAPLDRANLKRPLFLVPGVGPVDISREETVNMFSEEPSQPLEKEVGFSPGDQKYCAQGSSVDRTAKKMKSNGKTQKAVSIRKRDAHAHVEGNGSKRISPTSAPYSSTFQKSHHSHPSTTVSVQSPHQGHMHKSRVSSANGGLSFENKSYQSPRGIKDFPLDQKDVQAALLDSKAKSKEANMDESQLISYSTSDMDEETRLLAERVMALRHERDAVYQKLQAAQLEELTRSGNLKELRKHAQSNQKDTLLRTLRELRDNLEEQKRLLQQKGGMFKGEQSGSKS</sequence>
<comment type="caution">
    <text evidence="3">The sequence shown here is derived from an EMBL/GenBank/DDBJ whole genome shotgun (WGS) entry which is preliminary data.</text>
</comment>
<dbReference type="AlphaFoldDB" id="A0A433U4Q2"/>
<feature type="compositionally biased region" description="Polar residues" evidence="2">
    <location>
        <begin position="875"/>
        <end position="889"/>
    </location>
</feature>
<feature type="compositionally biased region" description="Polar residues" evidence="2">
    <location>
        <begin position="680"/>
        <end position="689"/>
    </location>
</feature>
<proteinExistence type="predicted"/>
<feature type="region of interest" description="Disordered" evidence="2">
    <location>
        <begin position="680"/>
        <end position="754"/>
    </location>
</feature>